<accession>A0ABS8NE01</accession>
<organism evidence="1 2">
    <name type="scientific">Rhodopirellula halodulae</name>
    <dbReference type="NCBI Taxonomy" id="2894198"/>
    <lineage>
        <taxon>Bacteria</taxon>
        <taxon>Pseudomonadati</taxon>
        <taxon>Planctomycetota</taxon>
        <taxon>Planctomycetia</taxon>
        <taxon>Pirellulales</taxon>
        <taxon>Pirellulaceae</taxon>
        <taxon>Rhodopirellula</taxon>
    </lineage>
</organism>
<gene>
    <name evidence="1" type="ORF">LOC71_02625</name>
</gene>
<sequence>VRSVDCDVSQENDHRLVSCRMQTTHLKPRTSWILYPSNMNALPPESYDAWLAMTDEEQERIKDDLWDAYSRDRIDVPFTALARLLASTDRTVIDGAVGTWHCGEYLLHVHVPPDEIADCPKPLEQRFEGFRVYWMCYAKLENHYADIIDVHDLPLNIQGQRVTINAKLVDLRVYVDAFDSSGQPLLVTHPRIYDGGFSFNLPDFHPDTDDTHILLPGEDGRWNHQYTVRRSLPRPDGG</sequence>
<keyword evidence="2" id="KW-1185">Reference proteome</keyword>
<reference evidence="1" key="1">
    <citation type="submission" date="2021-11" db="EMBL/GenBank/DDBJ databases">
        <title>Genome sequence.</title>
        <authorList>
            <person name="Sun Q."/>
        </authorList>
    </citation>
    <scope>NUCLEOTIDE SEQUENCE</scope>
    <source>
        <strain evidence="1">JC740</strain>
    </source>
</reference>
<protein>
    <submittedName>
        <fullName evidence="1">Uncharacterized protein</fullName>
    </submittedName>
</protein>
<evidence type="ECO:0000313" key="2">
    <source>
        <dbReference type="Proteomes" id="UP001430306"/>
    </source>
</evidence>
<dbReference type="EMBL" id="JAJKFW010000005">
    <property type="protein sequence ID" value="MCC9641152.1"/>
    <property type="molecule type" value="Genomic_DNA"/>
</dbReference>
<comment type="caution">
    <text evidence="1">The sequence shown here is derived from an EMBL/GenBank/DDBJ whole genome shotgun (WGS) entry which is preliminary data.</text>
</comment>
<dbReference type="RefSeq" id="WP_230271122.1">
    <property type="nucleotide sequence ID" value="NZ_JAJKFW010000005.1"/>
</dbReference>
<feature type="non-terminal residue" evidence="1">
    <location>
        <position position="1"/>
    </location>
</feature>
<proteinExistence type="predicted"/>
<dbReference type="Proteomes" id="UP001430306">
    <property type="component" value="Unassembled WGS sequence"/>
</dbReference>
<evidence type="ECO:0000313" key="1">
    <source>
        <dbReference type="EMBL" id="MCC9641152.1"/>
    </source>
</evidence>
<name>A0ABS8NE01_9BACT</name>